<dbReference type="EMBL" id="FNGY01000001">
    <property type="protein sequence ID" value="SDL44238.1"/>
    <property type="molecule type" value="Genomic_DNA"/>
</dbReference>
<dbReference type="Gene3D" id="2.60.120.10">
    <property type="entry name" value="Jelly Rolls"/>
    <property type="match status" value="1"/>
</dbReference>
<keyword evidence="1" id="KW-0418">Kinase</keyword>
<dbReference type="InterPro" id="IPR014710">
    <property type="entry name" value="RmlC-like_jellyroll"/>
</dbReference>
<evidence type="ECO:0000313" key="1">
    <source>
        <dbReference type="EMBL" id="SDL44238.1"/>
    </source>
</evidence>
<sequence>MKAISDEAFHILIEQMELFMVLSTRFKTLLRPMLFEMVYHKGARILNFRQRQEMVWFMLDGLAREIRVNEWSFKERTIWFWFPFSFVYTTPGFFSQQPSQSTIELLKDCRMIMVSYDNWQRLKRMFGDTEKVTEMIRDTDARLKMGHQERINNMNTEERYVENKDLLDKLFCLTKRQYIAEFMGMSLDRLSKLRTKY</sequence>
<proteinExistence type="predicted"/>
<organism evidence="1 2">
    <name type="scientific">Pedobacter steynii</name>
    <dbReference type="NCBI Taxonomy" id="430522"/>
    <lineage>
        <taxon>Bacteria</taxon>
        <taxon>Pseudomonadati</taxon>
        <taxon>Bacteroidota</taxon>
        <taxon>Sphingobacteriia</taxon>
        <taxon>Sphingobacteriales</taxon>
        <taxon>Sphingobacteriaceae</taxon>
        <taxon>Pedobacter</taxon>
    </lineage>
</organism>
<dbReference type="Proteomes" id="UP000183200">
    <property type="component" value="Unassembled WGS sequence"/>
</dbReference>
<dbReference type="AlphaFoldDB" id="A0A1G9K3D8"/>
<dbReference type="SUPFAM" id="SSF51206">
    <property type="entry name" value="cAMP-binding domain-like"/>
    <property type="match status" value="1"/>
</dbReference>
<dbReference type="RefSeq" id="WP_074604491.1">
    <property type="nucleotide sequence ID" value="NZ_FNGY01000001.1"/>
</dbReference>
<name>A0A1G9K3D8_9SPHI</name>
<evidence type="ECO:0000313" key="2">
    <source>
        <dbReference type="Proteomes" id="UP000183200"/>
    </source>
</evidence>
<gene>
    <name evidence="1" type="ORF">SAMN05421820_101455</name>
</gene>
<keyword evidence="1" id="KW-0808">Transferase</keyword>
<dbReference type="InterPro" id="IPR018490">
    <property type="entry name" value="cNMP-bd_dom_sf"/>
</dbReference>
<protein>
    <submittedName>
        <fullName evidence="1">cAMP-binding domain of CRP or a regulatory subunit of cAMP-dependent protein kinases</fullName>
    </submittedName>
</protein>
<keyword evidence="2" id="KW-1185">Reference proteome</keyword>
<accession>A0A1G9K3D8</accession>
<dbReference type="GO" id="GO:0016301">
    <property type="term" value="F:kinase activity"/>
    <property type="evidence" value="ECO:0007669"/>
    <property type="project" value="UniProtKB-KW"/>
</dbReference>
<dbReference type="OrthoDB" id="762736at2"/>
<reference evidence="2" key="1">
    <citation type="submission" date="2016-10" db="EMBL/GenBank/DDBJ databases">
        <authorList>
            <person name="Varghese N."/>
            <person name="Submissions S."/>
        </authorList>
    </citation>
    <scope>NUCLEOTIDE SEQUENCE [LARGE SCALE GENOMIC DNA]</scope>
    <source>
        <strain evidence="2">DSM 19110</strain>
    </source>
</reference>